<evidence type="ECO:0000259" key="7">
    <source>
        <dbReference type="Pfam" id="PF06454"/>
    </source>
</evidence>
<evidence type="ECO:0000313" key="9">
    <source>
        <dbReference type="Proteomes" id="UP000241890"/>
    </source>
</evidence>
<feature type="transmembrane region" description="Helical" evidence="6">
    <location>
        <begin position="260"/>
        <end position="279"/>
    </location>
</feature>
<feature type="transmembrane region" description="Helical" evidence="6">
    <location>
        <begin position="61"/>
        <end position="79"/>
    </location>
</feature>
<dbReference type="PANTHER" id="PTHR31142:SF3">
    <property type="entry name" value="THH1_TOM1_TOM3 DOMAIN-CONTAINING PROTEIN"/>
    <property type="match status" value="1"/>
</dbReference>
<comment type="caution">
    <text evidence="8">The sequence shown here is derived from an EMBL/GenBank/DDBJ whole genome shotgun (WGS) entry which is preliminary data.</text>
</comment>
<accession>A0A2R5G202</accession>
<proteinExistence type="inferred from homology"/>
<evidence type="ECO:0000256" key="2">
    <source>
        <dbReference type="ARBA" id="ARBA00006779"/>
    </source>
</evidence>
<dbReference type="InterPro" id="IPR009457">
    <property type="entry name" value="THH1/TOM1/TOM3_dom"/>
</dbReference>
<comment type="subcellular location">
    <subcellularLocation>
        <location evidence="1">Endomembrane system</location>
        <topology evidence="1">Multi-pass membrane protein</topology>
    </subcellularLocation>
</comment>
<feature type="transmembrane region" description="Helical" evidence="6">
    <location>
        <begin position="173"/>
        <end position="194"/>
    </location>
</feature>
<feature type="transmembrane region" description="Helical" evidence="6">
    <location>
        <begin position="139"/>
        <end position="161"/>
    </location>
</feature>
<feature type="transmembrane region" description="Helical" evidence="6">
    <location>
        <begin position="108"/>
        <end position="127"/>
    </location>
</feature>
<sequence length="346" mass="38747">MDQAMMVSLAPPEGKGWLAGVLACFVCASVVSVVEIVRNRRQLAREPDLPSSSPGWKMRDWFHILLSAALVARSVSIAVELGLGLTRLDTCEHLACWTLSMIHGVPDMLFMTMYSLLTMFWAQLYYATWGISYASLRPGFVAANALLYTIFVVIAFVSLVLKNYRLLRWYMYYLLGGAYIISSMVMMYYGYCVFAQLRSQALATAHLFPTRKKIIARVTIVCLVCSSTLFLHAAYCVAALTVFSSDLGYPRSMGTHAFDALLYTIFELIPSVVVLYVTIKRRRRTAPVRDGASLDRRGFLAEDSNHDSFAPALATPRLQVGQGESLTARLLRTDHELEHQEDHLSN</sequence>
<reference evidence="8 9" key="1">
    <citation type="submission" date="2017-12" db="EMBL/GenBank/DDBJ databases">
        <title>Sequencing, de novo assembly and annotation of complete genome of a new Thraustochytrid species, strain FCC1311.</title>
        <authorList>
            <person name="Sedici K."/>
            <person name="Godart F."/>
            <person name="Aiese Cigliano R."/>
            <person name="Sanseverino W."/>
            <person name="Barakat M."/>
            <person name="Ortet P."/>
            <person name="Marechal E."/>
            <person name="Cagnac O."/>
            <person name="Amato A."/>
        </authorList>
    </citation>
    <scope>NUCLEOTIDE SEQUENCE [LARGE SCALE GENOMIC DNA]</scope>
</reference>
<dbReference type="FunCoup" id="A0A2R5G202">
    <property type="interactions" value="1"/>
</dbReference>
<keyword evidence="5 6" id="KW-0472">Membrane</keyword>
<keyword evidence="3 6" id="KW-0812">Transmembrane</keyword>
<evidence type="ECO:0000256" key="5">
    <source>
        <dbReference type="ARBA" id="ARBA00023136"/>
    </source>
</evidence>
<dbReference type="Proteomes" id="UP000241890">
    <property type="component" value="Unassembled WGS sequence"/>
</dbReference>
<gene>
    <name evidence="8" type="ORF">FCC1311_012392</name>
</gene>
<comment type="similarity">
    <text evidence="2">Belongs to the plant tobamovirus multiplication TOM1 protein family.</text>
</comment>
<feature type="transmembrane region" description="Helical" evidence="6">
    <location>
        <begin position="16"/>
        <end position="37"/>
    </location>
</feature>
<dbReference type="GO" id="GO:0012505">
    <property type="term" value="C:endomembrane system"/>
    <property type="evidence" value="ECO:0007669"/>
    <property type="project" value="UniProtKB-SubCell"/>
</dbReference>
<dbReference type="EMBL" id="BEYU01000010">
    <property type="protein sequence ID" value="GBG25022.1"/>
    <property type="molecule type" value="Genomic_DNA"/>
</dbReference>
<dbReference type="AlphaFoldDB" id="A0A2R5G202"/>
<dbReference type="PANTHER" id="PTHR31142">
    <property type="entry name" value="TOBAMOVIRUS MULTIPLICATION PROTEIN 1-LIKE ISOFORM X1"/>
    <property type="match status" value="1"/>
</dbReference>
<feature type="transmembrane region" description="Helical" evidence="6">
    <location>
        <begin position="214"/>
        <end position="240"/>
    </location>
</feature>
<evidence type="ECO:0000313" key="8">
    <source>
        <dbReference type="EMBL" id="GBG25022.1"/>
    </source>
</evidence>
<dbReference type="Pfam" id="PF06454">
    <property type="entry name" value="THH1_TOM1-3_dom"/>
    <property type="match status" value="1"/>
</dbReference>
<protein>
    <submittedName>
        <fullName evidence="8">Tobamovirus multiplication protein 3</fullName>
    </submittedName>
</protein>
<evidence type="ECO:0000256" key="4">
    <source>
        <dbReference type="ARBA" id="ARBA00022989"/>
    </source>
</evidence>
<keyword evidence="9" id="KW-1185">Reference proteome</keyword>
<keyword evidence="4 6" id="KW-1133">Transmembrane helix</keyword>
<evidence type="ECO:0000256" key="6">
    <source>
        <dbReference type="SAM" id="Phobius"/>
    </source>
</evidence>
<name>A0A2R5G202_9STRA</name>
<dbReference type="InParanoid" id="A0A2R5G202"/>
<evidence type="ECO:0000256" key="3">
    <source>
        <dbReference type="ARBA" id="ARBA00022692"/>
    </source>
</evidence>
<organism evidence="8 9">
    <name type="scientific">Hondaea fermentalgiana</name>
    <dbReference type="NCBI Taxonomy" id="2315210"/>
    <lineage>
        <taxon>Eukaryota</taxon>
        <taxon>Sar</taxon>
        <taxon>Stramenopiles</taxon>
        <taxon>Bigyra</taxon>
        <taxon>Labyrinthulomycetes</taxon>
        <taxon>Thraustochytrida</taxon>
        <taxon>Thraustochytriidae</taxon>
        <taxon>Hondaea</taxon>
    </lineage>
</organism>
<dbReference type="OrthoDB" id="19798at2759"/>
<feature type="domain" description="THH1/TOM1/TOM3" evidence="7">
    <location>
        <begin position="30"/>
        <end position="280"/>
    </location>
</feature>
<dbReference type="InterPro" id="IPR040226">
    <property type="entry name" value="THH1/TOM1/TOM3"/>
</dbReference>
<evidence type="ECO:0000256" key="1">
    <source>
        <dbReference type="ARBA" id="ARBA00004127"/>
    </source>
</evidence>